<dbReference type="Proteomes" id="UP000077755">
    <property type="component" value="Chromosome 5"/>
</dbReference>
<accession>A0A164YTW4</accession>
<keyword evidence="2" id="KW-1185">Reference proteome</keyword>
<organism evidence="1 2">
    <name type="scientific">Daucus carota subsp. sativus</name>
    <name type="common">Carrot</name>
    <dbReference type="NCBI Taxonomy" id="79200"/>
    <lineage>
        <taxon>Eukaryota</taxon>
        <taxon>Viridiplantae</taxon>
        <taxon>Streptophyta</taxon>
        <taxon>Embryophyta</taxon>
        <taxon>Tracheophyta</taxon>
        <taxon>Spermatophyta</taxon>
        <taxon>Magnoliopsida</taxon>
        <taxon>eudicotyledons</taxon>
        <taxon>Gunneridae</taxon>
        <taxon>Pentapetalae</taxon>
        <taxon>asterids</taxon>
        <taxon>campanulids</taxon>
        <taxon>Apiales</taxon>
        <taxon>Apiaceae</taxon>
        <taxon>Apioideae</taxon>
        <taxon>Scandiceae</taxon>
        <taxon>Daucinae</taxon>
        <taxon>Daucus</taxon>
        <taxon>Daucus sect. Daucus</taxon>
    </lineage>
</organism>
<evidence type="ECO:0000313" key="2">
    <source>
        <dbReference type="Proteomes" id="UP000077755"/>
    </source>
</evidence>
<dbReference type="AlphaFoldDB" id="A0A164YTW4"/>
<gene>
    <name evidence="1" type="ORF">DCAR_0520825</name>
</gene>
<proteinExistence type="predicted"/>
<reference evidence="1" key="2">
    <citation type="submission" date="2022-03" db="EMBL/GenBank/DDBJ databases">
        <title>Draft title - Genomic analysis of global carrot germplasm unveils the trajectory of domestication and the origin of high carotenoid orange carrot.</title>
        <authorList>
            <person name="Iorizzo M."/>
            <person name="Ellison S."/>
            <person name="Senalik D."/>
            <person name="Macko-Podgorni A."/>
            <person name="Grzebelus D."/>
            <person name="Bostan H."/>
            <person name="Rolling W."/>
            <person name="Curaba J."/>
            <person name="Simon P."/>
        </authorList>
    </citation>
    <scope>NUCLEOTIDE SEQUENCE</scope>
    <source>
        <tissue evidence="1">Leaf</tissue>
    </source>
</reference>
<evidence type="ECO:0000313" key="1">
    <source>
        <dbReference type="EMBL" id="WOH01441.1"/>
    </source>
</evidence>
<reference evidence="1" key="1">
    <citation type="journal article" date="2016" name="Nat. Genet.">
        <title>A high-quality carrot genome assembly provides new insights into carotenoid accumulation and asterid genome evolution.</title>
        <authorList>
            <person name="Iorizzo M."/>
            <person name="Ellison S."/>
            <person name="Senalik D."/>
            <person name="Zeng P."/>
            <person name="Satapoomin P."/>
            <person name="Huang J."/>
            <person name="Bowman M."/>
            <person name="Iovene M."/>
            <person name="Sanseverino W."/>
            <person name="Cavagnaro P."/>
            <person name="Yildiz M."/>
            <person name="Macko-Podgorni A."/>
            <person name="Moranska E."/>
            <person name="Grzebelus E."/>
            <person name="Grzebelus D."/>
            <person name="Ashrafi H."/>
            <person name="Zheng Z."/>
            <person name="Cheng S."/>
            <person name="Spooner D."/>
            <person name="Van Deynze A."/>
            <person name="Simon P."/>
        </authorList>
    </citation>
    <scope>NUCLEOTIDE SEQUENCE</scope>
    <source>
        <tissue evidence="1">Leaf</tissue>
    </source>
</reference>
<dbReference type="Gramene" id="KZM94953">
    <property type="protein sequence ID" value="KZM94953"/>
    <property type="gene ID" value="DCAR_018195"/>
</dbReference>
<sequence>MVHSGLCIGWTQQMPFDRAQSVSMCLLSAQQIFQENVAMI</sequence>
<dbReference type="EMBL" id="CP093347">
    <property type="protein sequence ID" value="WOH01441.1"/>
    <property type="molecule type" value="Genomic_DNA"/>
</dbReference>
<protein>
    <submittedName>
        <fullName evidence="1">Uncharacterized protein</fullName>
    </submittedName>
</protein>
<name>A0A164YTW4_DAUCS</name>